<dbReference type="STRING" id="1849968.A8C32_04055"/>
<evidence type="ECO:0000256" key="9">
    <source>
        <dbReference type="PIRSR" id="PIRSR640255-2"/>
    </source>
</evidence>
<dbReference type="GO" id="GO:0046872">
    <property type="term" value="F:metal ion binding"/>
    <property type="evidence" value="ECO:0007669"/>
    <property type="project" value="UniProtKB-KW"/>
</dbReference>
<dbReference type="GO" id="GO:0004519">
    <property type="term" value="F:endonuclease activity"/>
    <property type="evidence" value="ECO:0007669"/>
    <property type="project" value="UniProtKB-KW"/>
</dbReference>
<dbReference type="Pfam" id="PF01223">
    <property type="entry name" value="Endonuclease_NS"/>
    <property type="match status" value="1"/>
</dbReference>
<evidence type="ECO:0000256" key="5">
    <source>
        <dbReference type="ARBA" id="ARBA00022759"/>
    </source>
</evidence>
<dbReference type="Gene3D" id="3.40.570.10">
    <property type="entry name" value="Extracellular Endonuclease, subunit A"/>
    <property type="match status" value="1"/>
</dbReference>
<dbReference type="SMART" id="SM00892">
    <property type="entry name" value="Endonuclease_NS"/>
    <property type="match status" value="1"/>
</dbReference>
<comment type="cofactor">
    <cofactor evidence="1">
        <name>Mg(2+)</name>
        <dbReference type="ChEBI" id="CHEBI:18420"/>
    </cofactor>
</comment>
<dbReference type="RefSeq" id="WP_069830138.1">
    <property type="nucleotide sequence ID" value="NZ_MDJD01000034.1"/>
</dbReference>
<keyword evidence="7" id="KW-0460">Magnesium</keyword>
<feature type="compositionally biased region" description="Gly residues" evidence="10">
    <location>
        <begin position="214"/>
        <end position="224"/>
    </location>
</feature>
<dbReference type="AlphaFoldDB" id="A0A1E5TB70"/>
<evidence type="ECO:0000259" key="11">
    <source>
        <dbReference type="SMART" id="SM00477"/>
    </source>
</evidence>
<gene>
    <name evidence="13" type="ORF">A8C32_04055</name>
</gene>
<organism evidence="13 14">
    <name type="scientific">Flavivirga aquatica</name>
    <dbReference type="NCBI Taxonomy" id="1849968"/>
    <lineage>
        <taxon>Bacteria</taxon>
        <taxon>Pseudomonadati</taxon>
        <taxon>Bacteroidota</taxon>
        <taxon>Flavobacteriia</taxon>
        <taxon>Flavobacteriales</taxon>
        <taxon>Flavobacteriaceae</taxon>
        <taxon>Flavivirga</taxon>
    </lineage>
</organism>
<dbReference type="PROSITE" id="PS51257">
    <property type="entry name" value="PROKAR_LIPOPROTEIN"/>
    <property type="match status" value="1"/>
</dbReference>
<comment type="caution">
    <text evidence="13">The sequence shown here is derived from an EMBL/GenBank/DDBJ whole genome shotgun (WGS) entry which is preliminary data.</text>
</comment>
<keyword evidence="4 9" id="KW-0479">Metal-binding</keyword>
<dbReference type="InterPro" id="IPR018524">
    <property type="entry name" value="DNA/RNA_endonuclease_AS"/>
</dbReference>
<evidence type="ECO:0000256" key="4">
    <source>
        <dbReference type="ARBA" id="ARBA00022723"/>
    </source>
</evidence>
<dbReference type="CDD" id="cd00091">
    <property type="entry name" value="NUC"/>
    <property type="match status" value="1"/>
</dbReference>
<dbReference type="InterPro" id="IPR044929">
    <property type="entry name" value="DNA/RNA_non-sp_Endonuclease_sf"/>
</dbReference>
<dbReference type="EMBL" id="MDJD01000034">
    <property type="protein sequence ID" value="OEK08632.1"/>
    <property type="molecule type" value="Genomic_DNA"/>
</dbReference>
<evidence type="ECO:0000256" key="7">
    <source>
        <dbReference type="ARBA" id="ARBA00022842"/>
    </source>
</evidence>
<evidence type="ECO:0000313" key="14">
    <source>
        <dbReference type="Proteomes" id="UP000095713"/>
    </source>
</evidence>
<dbReference type="Proteomes" id="UP000095713">
    <property type="component" value="Unassembled WGS sequence"/>
</dbReference>
<dbReference type="InterPro" id="IPR044925">
    <property type="entry name" value="His-Me_finger_sf"/>
</dbReference>
<evidence type="ECO:0000256" key="2">
    <source>
        <dbReference type="ARBA" id="ARBA00010052"/>
    </source>
</evidence>
<feature type="region of interest" description="Disordered" evidence="10">
    <location>
        <begin position="214"/>
        <end position="239"/>
    </location>
</feature>
<keyword evidence="14" id="KW-1185">Reference proteome</keyword>
<dbReference type="OrthoDB" id="9811262at2"/>
<feature type="domain" description="ENPP1-3/EXOG-like endonuclease/phosphodiesterase" evidence="11">
    <location>
        <begin position="252"/>
        <end position="461"/>
    </location>
</feature>
<evidence type="ECO:0000256" key="3">
    <source>
        <dbReference type="ARBA" id="ARBA00022722"/>
    </source>
</evidence>
<dbReference type="SUPFAM" id="SSF54060">
    <property type="entry name" value="His-Me finger endonucleases"/>
    <property type="match status" value="1"/>
</dbReference>
<dbReference type="PROSITE" id="PS01070">
    <property type="entry name" value="NUCLEASE_NON_SPEC"/>
    <property type="match status" value="1"/>
</dbReference>
<evidence type="ECO:0000256" key="1">
    <source>
        <dbReference type="ARBA" id="ARBA00001946"/>
    </source>
</evidence>
<evidence type="ECO:0000256" key="10">
    <source>
        <dbReference type="SAM" id="MobiDB-lite"/>
    </source>
</evidence>
<keyword evidence="5 13" id="KW-0255">Endonuclease</keyword>
<accession>A0A1E5TB70</accession>
<name>A0A1E5TB70_9FLAO</name>
<protein>
    <submittedName>
        <fullName evidence="13">Endonuclease</fullName>
    </submittedName>
</protein>
<feature type="active site" description="Proton acceptor" evidence="8">
    <location>
        <position position="314"/>
    </location>
</feature>
<proteinExistence type="inferred from homology"/>
<dbReference type="GO" id="GO:0003676">
    <property type="term" value="F:nucleic acid binding"/>
    <property type="evidence" value="ECO:0007669"/>
    <property type="project" value="InterPro"/>
</dbReference>
<evidence type="ECO:0000259" key="12">
    <source>
        <dbReference type="SMART" id="SM00892"/>
    </source>
</evidence>
<feature type="compositionally biased region" description="Polar residues" evidence="10">
    <location>
        <begin position="226"/>
        <end position="239"/>
    </location>
</feature>
<dbReference type="GO" id="GO:0016787">
    <property type="term" value="F:hydrolase activity"/>
    <property type="evidence" value="ECO:0007669"/>
    <property type="project" value="UniProtKB-KW"/>
</dbReference>
<evidence type="ECO:0000256" key="6">
    <source>
        <dbReference type="ARBA" id="ARBA00022801"/>
    </source>
</evidence>
<dbReference type="InterPro" id="IPR040255">
    <property type="entry name" value="Non-specific_endonuclease"/>
</dbReference>
<evidence type="ECO:0000313" key="13">
    <source>
        <dbReference type="EMBL" id="OEK08632.1"/>
    </source>
</evidence>
<keyword evidence="6" id="KW-0378">Hydrolase</keyword>
<reference evidence="13 14" key="1">
    <citation type="submission" date="2016-05" db="EMBL/GenBank/DDBJ databases">
        <title>Draft Genome Sequence of Algibacter sp. Strain SK-16 Isolated from the Surface Water of Aburatsubo Inlet.</title>
        <authorList>
            <person name="Wong S.-K."/>
            <person name="Yoshizawa S."/>
            <person name="Nakajima Y."/>
            <person name="Ogura Y."/>
            <person name="Tetsuya H."/>
            <person name="Hamasaki K."/>
        </authorList>
    </citation>
    <scope>NUCLEOTIDE SEQUENCE [LARGE SCALE GENOMIC DNA]</scope>
    <source>
        <strain evidence="13 14">SK-16</strain>
    </source>
</reference>
<keyword evidence="3" id="KW-0540">Nuclease</keyword>
<dbReference type="InterPro" id="IPR001604">
    <property type="entry name" value="Endo_G_ENPP1-like_dom"/>
</dbReference>
<dbReference type="InterPro" id="IPR020821">
    <property type="entry name" value="ENPP1-3/EXOG-like_nuc-like"/>
</dbReference>
<evidence type="ECO:0000256" key="8">
    <source>
        <dbReference type="PIRSR" id="PIRSR640255-1"/>
    </source>
</evidence>
<feature type="binding site" evidence="9">
    <location>
        <position position="345"/>
    </location>
    <ligand>
        <name>Mg(2+)</name>
        <dbReference type="ChEBI" id="CHEBI:18420"/>
        <note>catalytic</note>
    </ligand>
</feature>
<feature type="domain" description="DNA/RNA non-specific endonuclease/pyrophosphatase/phosphodiesterase" evidence="12">
    <location>
        <begin position="251"/>
        <end position="461"/>
    </location>
</feature>
<dbReference type="PANTHER" id="PTHR13966:SF5">
    <property type="entry name" value="ENDONUCLEASE G, MITOCHONDRIAL"/>
    <property type="match status" value="1"/>
</dbReference>
<comment type="similarity">
    <text evidence="2">Belongs to the DNA/RNA non-specific endonuclease family.</text>
</comment>
<sequence length="476" mass="52012">MKFFNFNYYLAFIFVSLLLISCNTDEEPLYEVTKSIPLEINGSIDVQTNFYDNEGPHEHNLLIRRSSGFIETYESGKKESYSTGNVNLSSGSWSLSDALIGVLSSDRKFGSKSIRIRNTGHATMSFNMDDGVKKISIRHAKYGNDGSSNWRLVASYDNGANWFFIGNTVNTNSTRLNTVTFNVNETRSVRYGIYKISGGSNRINIDNFEVTTGATGGGDSGGDSGNPSRDSNITFGNPSNAGTSSSNYYLSRPDYSLSYNNSRGTANWVSWHLSSAWIGSTVRCDCFRSDTALPNSFFKPSSNNYTGSGFDRGHLCPSGDRTYASGSNSNTFYVSNIAPQSPDNNQKSWNSFENYLRSLTSRGNEIHIIAGVAGSGGTGRNGFASTISSGRITVPSSFWKVALILPNGTNDINRVTTSTRVIAINVPNSQNISRDWTSFRTSVNAIESLTGYDLLENIPNSIESVLESRIDNGPSS</sequence>
<dbReference type="PANTHER" id="PTHR13966">
    <property type="entry name" value="ENDONUCLEASE RELATED"/>
    <property type="match status" value="1"/>
</dbReference>
<dbReference type="SMART" id="SM00477">
    <property type="entry name" value="NUC"/>
    <property type="match status" value="1"/>
</dbReference>